<dbReference type="Proteomes" id="UP000033140">
    <property type="component" value="Unassembled WGS sequence"/>
</dbReference>
<evidence type="ECO:0000313" key="2">
    <source>
        <dbReference type="EMBL" id="GAO46996.1"/>
    </source>
</evidence>
<comment type="caution">
    <text evidence="2">The sequence shown here is derived from an EMBL/GenBank/DDBJ whole genome shotgun (WGS) entry which is preliminary data.</text>
</comment>
<feature type="compositionally biased region" description="Polar residues" evidence="1">
    <location>
        <begin position="171"/>
        <end position="185"/>
    </location>
</feature>
<feature type="compositionally biased region" description="Basic and acidic residues" evidence="1">
    <location>
        <begin position="150"/>
        <end position="168"/>
    </location>
</feature>
<sequence length="213" mass="23220">MVAAGFVGGVSADSYLLDMRVAVGESPILPQEITTPTNHHTSMFNLRRYVAQPSRLSIRSVRVAPALTRSYASDNKSKENKSFEEKSKNPEDSLEKRDTDYKGYGAEYTPASGRSSDVASSDAAFDPSKTSPESAKADSGELEGSPANKDMSRDYETSNKAQTKEGRENPSGMNRTRGSSASQDVQEGKDTEKYEGLSRRKGTDPLEFTGERN</sequence>
<dbReference type="EMBL" id="BACD03000006">
    <property type="protein sequence ID" value="GAO46996.1"/>
    <property type="molecule type" value="Genomic_DNA"/>
</dbReference>
<feature type="compositionally biased region" description="Low complexity" evidence="1">
    <location>
        <begin position="111"/>
        <end position="128"/>
    </location>
</feature>
<accession>A0A0E9NBC6</accession>
<reference evidence="2 3" key="1">
    <citation type="journal article" date="2011" name="J. Gen. Appl. Microbiol.">
        <title>Draft genome sequencing of the enigmatic yeast Saitoella complicata.</title>
        <authorList>
            <person name="Nishida H."/>
            <person name="Hamamoto M."/>
            <person name="Sugiyama J."/>
        </authorList>
    </citation>
    <scope>NUCLEOTIDE SEQUENCE [LARGE SCALE GENOMIC DNA]</scope>
    <source>
        <strain evidence="2 3">NRRL Y-17804</strain>
    </source>
</reference>
<dbReference type="AlphaFoldDB" id="A0A0E9NBC6"/>
<reference evidence="2 3" key="2">
    <citation type="journal article" date="2014" name="J. Gen. Appl. Microbiol.">
        <title>The early diverging ascomycetous budding yeast Saitoella complicata has three histone deacetylases belonging to the Clr6, Hos2, and Rpd3 lineages.</title>
        <authorList>
            <person name="Nishida H."/>
            <person name="Matsumoto T."/>
            <person name="Kondo S."/>
            <person name="Hamamoto M."/>
            <person name="Yoshikawa H."/>
        </authorList>
    </citation>
    <scope>NUCLEOTIDE SEQUENCE [LARGE SCALE GENOMIC DNA]</scope>
    <source>
        <strain evidence="2 3">NRRL Y-17804</strain>
    </source>
</reference>
<keyword evidence="3" id="KW-1185">Reference proteome</keyword>
<proteinExistence type="predicted"/>
<evidence type="ECO:0000313" key="3">
    <source>
        <dbReference type="Proteomes" id="UP000033140"/>
    </source>
</evidence>
<organism evidence="2 3">
    <name type="scientific">Saitoella complicata (strain BCRC 22490 / CBS 7301 / JCM 7358 / NBRC 10748 / NRRL Y-17804)</name>
    <dbReference type="NCBI Taxonomy" id="698492"/>
    <lineage>
        <taxon>Eukaryota</taxon>
        <taxon>Fungi</taxon>
        <taxon>Dikarya</taxon>
        <taxon>Ascomycota</taxon>
        <taxon>Taphrinomycotina</taxon>
        <taxon>Taphrinomycotina incertae sedis</taxon>
        <taxon>Saitoella</taxon>
    </lineage>
</organism>
<feature type="compositionally biased region" description="Basic and acidic residues" evidence="1">
    <location>
        <begin position="75"/>
        <end position="101"/>
    </location>
</feature>
<gene>
    <name evidence="2" type="ORF">G7K_1210-t1</name>
</gene>
<feature type="region of interest" description="Disordered" evidence="1">
    <location>
        <begin position="72"/>
        <end position="213"/>
    </location>
</feature>
<reference evidence="2 3" key="3">
    <citation type="journal article" date="2015" name="Genome Announc.">
        <title>Draft Genome Sequence of the Archiascomycetous Yeast Saitoella complicata.</title>
        <authorList>
            <person name="Yamauchi K."/>
            <person name="Kondo S."/>
            <person name="Hamamoto M."/>
            <person name="Takahashi Y."/>
            <person name="Ogura Y."/>
            <person name="Hayashi T."/>
            <person name="Nishida H."/>
        </authorList>
    </citation>
    <scope>NUCLEOTIDE SEQUENCE [LARGE SCALE GENOMIC DNA]</scope>
    <source>
        <strain evidence="2 3">NRRL Y-17804</strain>
    </source>
</reference>
<protein>
    <submittedName>
        <fullName evidence="2">Uncharacterized protein</fullName>
    </submittedName>
</protein>
<evidence type="ECO:0000256" key="1">
    <source>
        <dbReference type="SAM" id="MobiDB-lite"/>
    </source>
</evidence>
<feature type="compositionally biased region" description="Basic and acidic residues" evidence="1">
    <location>
        <begin position="186"/>
        <end position="213"/>
    </location>
</feature>
<name>A0A0E9NBC6_SAICN</name>